<dbReference type="EMBL" id="BAABCN010000007">
    <property type="protein sequence ID" value="GAA3882756.1"/>
    <property type="molecule type" value="Genomic_DNA"/>
</dbReference>
<protein>
    <submittedName>
        <fullName evidence="1">Uncharacterized protein</fullName>
    </submittedName>
</protein>
<gene>
    <name evidence="1" type="ORF">GCM10022381_26260</name>
</gene>
<proteinExistence type="predicted"/>
<accession>A0ABP7KNB3</accession>
<name>A0ABP7KNB3_9MICO</name>
<keyword evidence="2" id="KW-1185">Reference proteome</keyword>
<dbReference type="Proteomes" id="UP001501803">
    <property type="component" value="Unassembled WGS sequence"/>
</dbReference>
<reference evidence="2" key="1">
    <citation type="journal article" date="2019" name="Int. J. Syst. Evol. Microbiol.">
        <title>The Global Catalogue of Microorganisms (GCM) 10K type strain sequencing project: providing services to taxonomists for standard genome sequencing and annotation.</title>
        <authorList>
            <consortium name="The Broad Institute Genomics Platform"/>
            <consortium name="The Broad Institute Genome Sequencing Center for Infectious Disease"/>
            <person name="Wu L."/>
            <person name="Ma J."/>
        </authorList>
    </citation>
    <scope>NUCLEOTIDE SEQUENCE [LARGE SCALE GENOMIC DNA]</scope>
    <source>
        <strain evidence="2">JCM 17021</strain>
    </source>
</reference>
<comment type="caution">
    <text evidence="1">The sequence shown here is derived from an EMBL/GenBank/DDBJ whole genome shotgun (WGS) entry which is preliminary data.</text>
</comment>
<sequence length="89" mass="10175">MVSFEAEHKPQVRNGDTMTLQSELPAVEVWWPHLTIEQKHEIQQDVSAPLSAAVREEIERIANIELSESHLQLSREAQSFIQTQSEPVD</sequence>
<evidence type="ECO:0000313" key="2">
    <source>
        <dbReference type="Proteomes" id="UP001501803"/>
    </source>
</evidence>
<organism evidence="1 2">
    <name type="scientific">Leifsonia kafniensis</name>
    <dbReference type="NCBI Taxonomy" id="475957"/>
    <lineage>
        <taxon>Bacteria</taxon>
        <taxon>Bacillati</taxon>
        <taxon>Actinomycetota</taxon>
        <taxon>Actinomycetes</taxon>
        <taxon>Micrococcales</taxon>
        <taxon>Microbacteriaceae</taxon>
        <taxon>Leifsonia</taxon>
    </lineage>
</organism>
<evidence type="ECO:0000313" key="1">
    <source>
        <dbReference type="EMBL" id="GAA3882756.1"/>
    </source>
</evidence>